<feature type="region of interest" description="Disordered" evidence="1">
    <location>
        <begin position="243"/>
        <end position="289"/>
    </location>
</feature>
<dbReference type="STRING" id="889378.Spiaf_1148"/>
<keyword evidence="3" id="KW-1185">Reference proteome</keyword>
<evidence type="ECO:0000313" key="3">
    <source>
        <dbReference type="Proteomes" id="UP000007383"/>
    </source>
</evidence>
<dbReference type="KEGG" id="sfc:Spiaf_1148"/>
<sequence>MLLGAAGFVCGTEQSVSLTDFAQDLGSSRIVMDVLEAVQQERQAEFERRYADAVDFYYRDSVDYARLLALEPTAEYQRNLDLLTQQLLQEMPRPQTEAYRTRLDALIELQVQLGVPRQLVDGVVAILQQVAASSYSAEDIEEYFAEVDRLRVEAPRSDDLRTWRFLLAQDVSQQLVQMLSHFGPELPLAMQRVAAELSLLDQDAGARLEARADYLQQSRQREDAARDWVAGLLESAAGLPLHEAGDAASGDAGDASVSDSSAERSQRDSPAGDSSAGDDPSAASRGYVFSPGDIPVTVQELGRMMRRDPLLAVAVSAFRLQLDPRLPEYQFFTNVLRTALGCFGCGFDLVSPGSPRSSALLDQEYLAEYERRSHGLERGIRSFQEQAGRSWRTDPHQRTELMGSRLTQRELDQEERAPEVVADTLREWGDGARIPGARMEQLSVFGLPAGVLLVEPDMEYQTRLERTRATWLQDADVWEEQDAVPLTVRGWFLLHGLVVIPTDPDNPLWDAGAGELARAAAREYALAADNLAEHTVFSETFRHILMVEAAVRMVEMWHVWLQAELDRALQTAGFSHPDAFLWYGKLQEFLQQLETTVQDAEGLRRGLVEVVQAPLQWDVHQDQPSAGDWEDLYYRVAAALNMIEGGLE</sequence>
<dbReference type="AlphaFoldDB" id="H9UI84"/>
<feature type="compositionally biased region" description="Low complexity" evidence="1">
    <location>
        <begin position="246"/>
        <end position="260"/>
    </location>
</feature>
<dbReference type="HOGENOM" id="CLU_422666_0_0_12"/>
<name>H9UI84_SPIAZ</name>
<reference evidence="3" key="1">
    <citation type="journal article" date="2013" name="Stand. Genomic Sci.">
        <title>Complete genome sequence of the halophilic bacterium Spirochaeta africana type strain (Z-7692(T)) from the alkaline Lake Magadi in the East African Rift.</title>
        <authorList>
            <person name="Liolos K."/>
            <person name="Abt B."/>
            <person name="Scheuner C."/>
            <person name="Teshima H."/>
            <person name="Held B."/>
            <person name="Lapidus A."/>
            <person name="Nolan M."/>
            <person name="Lucas S."/>
            <person name="Deshpande S."/>
            <person name="Cheng J.F."/>
            <person name="Tapia R."/>
            <person name="Goodwin L.A."/>
            <person name="Pitluck S."/>
            <person name="Pagani I."/>
            <person name="Ivanova N."/>
            <person name="Mavromatis K."/>
            <person name="Mikhailova N."/>
            <person name="Huntemann M."/>
            <person name="Pati A."/>
            <person name="Chen A."/>
            <person name="Palaniappan K."/>
            <person name="Land M."/>
            <person name="Rohde M."/>
            <person name="Tindall B.J."/>
            <person name="Detter J.C."/>
            <person name="Goker M."/>
            <person name="Bristow J."/>
            <person name="Eisen J.A."/>
            <person name="Markowitz V."/>
            <person name="Hugenholtz P."/>
            <person name="Woyke T."/>
            <person name="Klenk H.P."/>
            <person name="Kyrpides N.C."/>
        </authorList>
    </citation>
    <scope>NUCLEOTIDE SEQUENCE</scope>
    <source>
        <strain evidence="3">ATCC 700263 / DSM 8902 / Z-7692</strain>
    </source>
</reference>
<dbReference type="Proteomes" id="UP000007383">
    <property type="component" value="Chromosome"/>
</dbReference>
<gene>
    <name evidence="2" type="ordered locus">Spiaf_1148</name>
</gene>
<evidence type="ECO:0000313" key="2">
    <source>
        <dbReference type="EMBL" id="AFG37227.1"/>
    </source>
</evidence>
<evidence type="ECO:0000256" key="1">
    <source>
        <dbReference type="SAM" id="MobiDB-lite"/>
    </source>
</evidence>
<accession>H9UI84</accession>
<proteinExistence type="predicted"/>
<dbReference type="PATRIC" id="fig|889378.3.peg.1147"/>
<feature type="compositionally biased region" description="Low complexity" evidence="1">
    <location>
        <begin position="268"/>
        <end position="284"/>
    </location>
</feature>
<organism evidence="2 3">
    <name type="scientific">Spirochaeta africana (strain ATCC 700263 / DSM 8902 / Z-7692)</name>
    <dbReference type="NCBI Taxonomy" id="889378"/>
    <lineage>
        <taxon>Bacteria</taxon>
        <taxon>Pseudomonadati</taxon>
        <taxon>Spirochaetota</taxon>
        <taxon>Spirochaetia</taxon>
        <taxon>Spirochaetales</taxon>
        <taxon>Spirochaetaceae</taxon>
        <taxon>Spirochaeta</taxon>
    </lineage>
</organism>
<protein>
    <submittedName>
        <fullName evidence="2">Uncharacterized protein</fullName>
    </submittedName>
</protein>
<dbReference type="EMBL" id="CP003282">
    <property type="protein sequence ID" value="AFG37227.1"/>
    <property type="molecule type" value="Genomic_DNA"/>
</dbReference>